<evidence type="ECO:0000313" key="1">
    <source>
        <dbReference type="EMBL" id="MQW08282.1"/>
    </source>
</evidence>
<reference evidence="1" key="1">
    <citation type="journal article" date="2013" name="Genome Biol.">
        <title>Comparative genomics of the core and accessory genomes of 48 Sinorhizobium strains comprising five genospecies.</title>
        <authorList>
            <person name="Sugawara M."/>
            <person name="Epstein B."/>
            <person name="Badgley B.D."/>
            <person name="Unno T."/>
            <person name="Xu L."/>
            <person name="Reese J."/>
            <person name="Gyaneshwar P."/>
            <person name="Denny R."/>
            <person name="Mudge J."/>
            <person name="Bharti A.K."/>
            <person name="Farmer A.D."/>
            <person name="May G.D."/>
            <person name="Woodward J.E."/>
            <person name="Medigue C."/>
            <person name="Vallenet D."/>
            <person name="Lajus A."/>
            <person name="Rouy Z."/>
            <person name="Martinez-Vaz B."/>
            <person name="Tiffin P."/>
            <person name="Young N.D."/>
            <person name="Sadowsky M.J."/>
        </authorList>
    </citation>
    <scope>NUCLEOTIDE SEQUENCE</scope>
    <source>
        <strain evidence="1">M30</strain>
    </source>
</reference>
<gene>
    <name evidence="1" type="ORF">GHK45_32525</name>
</gene>
<dbReference type="AlphaFoldDB" id="A0A6A8A3X5"/>
<comment type="caution">
    <text evidence="1">The sequence shown here is derived from an EMBL/GenBank/DDBJ whole genome shotgun (WGS) entry which is preliminary data.</text>
</comment>
<name>A0A6A8A3X5_RHIML</name>
<proteinExistence type="predicted"/>
<organism evidence="1">
    <name type="scientific">Rhizobium meliloti</name>
    <name type="common">Ensifer meliloti</name>
    <name type="synonym">Sinorhizobium meliloti</name>
    <dbReference type="NCBI Taxonomy" id="382"/>
    <lineage>
        <taxon>Bacteria</taxon>
        <taxon>Pseudomonadati</taxon>
        <taxon>Pseudomonadota</taxon>
        <taxon>Alphaproteobacteria</taxon>
        <taxon>Hyphomicrobiales</taxon>
        <taxon>Rhizobiaceae</taxon>
        <taxon>Sinorhizobium/Ensifer group</taxon>
        <taxon>Sinorhizobium</taxon>
    </lineage>
</organism>
<accession>A0A6A8A3X5</accession>
<protein>
    <submittedName>
        <fullName evidence="1">Uncharacterized protein</fullName>
    </submittedName>
</protein>
<dbReference type="EMBL" id="WISP01000215">
    <property type="protein sequence ID" value="MQW08282.1"/>
    <property type="molecule type" value="Genomic_DNA"/>
</dbReference>
<sequence length="160" mass="17907">MGSDAAGCTDFGAIRQGQLGNNLGVAALICPRNKALRGRYARGLARRRFVPPHIPSHLRNQQPLSVVFHDRESRRADDRKCSSDLADSGTGFDLAQYAVEQDEGKVYPVSPHPASQRLRIDRDGFGLFRPKMNAIARYYSSKRMFPCLSHRITTTHPTNR</sequence>